<gene>
    <name evidence="1" type="ORF">UFOPK2907_01056</name>
</gene>
<dbReference type="EMBL" id="CAEZZR010000102">
    <property type="protein sequence ID" value="CAB4779356.1"/>
    <property type="molecule type" value="Genomic_DNA"/>
</dbReference>
<evidence type="ECO:0000313" key="1">
    <source>
        <dbReference type="EMBL" id="CAB4779356.1"/>
    </source>
</evidence>
<dbReference type="AlphaFoldDB" id="A0A6J6W7N5"/>
<sequence>MSAEIALAKSEPGGTSQAIVGAVIPPVRIVNASSSKATPSHCAPASIAVRATGNKP</sequence>
<proteinExistence type="predicted"/>
<accession>A0A6J6W7N5</accession>
<protein>
    <submittedName>
        <fullName evidence="1">Unannotated protein</fullName>
    </submittedName>
</protein>
<organism evidence="1">
    <name type="scientific">freshwater metagenome</name>
    <dbReference type="NCBI Taxonomy" id="449393"/>
    <lineage>
        <taxon>unclassified sequences</taxon>
        <taxon>metagenomes</taxon>
        <taxon>ecological metagenomes</taxon>
    </lineage>
</organism>
<name>A0A6J6W7N5_9ZZZZ</name>
<reference evidence="1" key="1">
    <citation type="submission" date="2020-05" db="EMBL/GenBank/DDBJ databases">
        <authorList>
            <person name="Chiriac C."/>
            <person name="Salcher M."/>
            <person name="Ghai R."/>
            <person name="Kavagutti S V."/>
        </authorList>
    </citation>
    <scope>NUCLEOTIDE SEQUENCE</scope>
</reference>